<comment type="caution">
    <text evidence="4">The sequence shown here is derived from an EMBL/GenBank/DDBJ whole genome shotgun (WGS) entry which is preliminary data.</text>
</comment>
<keyword evidence="2" id="KW-0812">Transmembrane</keyword>
<comment type="subcellular location">
    <subcellularLocation>
        <location evidence="1">Membrane</location>
        <topology evidence="1">Multi-pass membrane protein</topology>
    </subcellularLocation>
</comment>
<dbReference type="InterPro" id="IPR036259">
    <property type="entry name" value="MFS_trans_sf"/>
</dbReference>
<feature type="domain" description="Major facilitator superfamily (MFS) profile" evidence="3">
    <location>
        <begin position="1"/>
        <end position="72"/>
    </location>
</feature>
<dbReference type="Gene3D" id="1.20.1250.20">
    <property type="entry name" value="MFS general substrate transporter like domains"/>
    <property type="match status" value="1"/>
</dbReference>
<reference evidence="4" key="1">
    <citation type="submission" date="2021-03" db="EMBL/GenBank/DDBJ databases">
        <authorList>
            <person name="Tran Van P."/>
        </authorList>
    </citation>
    <scope>NUCLEOTIDE SEQUENCE</scope>
</reference>
<evidence type="ECO:0000259" key="3">
    <source>
        <dbReference type="PROSITE" id="PS50850"/>
    </source>
</evidence>
<evidence type="ECO:0000256" key="2">
    <source>
        <dbReference type="SAM" id="Phobius"/>
    </source>
</evidence>
<protein>
    <recommendedName>
        <fullName evidence="3">Major facilitator superfamily (MFS) profile domain-containing protein</fullName>
    </recommendedName>
</protein>
<evidence type="ECO:0000313" key="5">
    <source>
        <dbReference type="Proteomes" id="UP001153148"/>
    </source>
</evidence>
<evidence type="ECO:0000313" key="4">
    <source>
        <dbReference type="EMBL" id="CAG2053702.1"/>
    </source>
</evidence>
<dbReference type="InterPro" id="IPR020846">
    <property type="entry name" value="MFS_dom"/>
</dbReference>
<keyword evidence="2" id="KW-0472">Membrane</keyword>
<proteinExistence type="predicted"/>
<sequence length="72" mass="7846">MATLNILANEFKGSGLMRMVAGTFICGILADLFGRRTTLIGILLVNSLSSMCTSTVNKATSFEICRFFSSFR</sequence>
<keyword evidence="2" id="KW-1133">Transmembrane helix</keyword>
<dbReference type="PROSITE" id="PS50850">
    <property type="entry name" value="MFS"/>
    <property type="match status" value="1"/>
</dbReference>
<dbReference type="EMBL" id="CAJPIN010000603">
    <property type="protein sequence ID" value="CAG2053702.1"/>
    <property type="molecule type" value="Genomic_DNA"/>
</dbReference>
<keyword evidence="5" id="KW-1185">Reference proteome</keyword>
<evidence type="ECO:0000256" key="1">
    <source>
        <dbReference type="ARBA" id="ARBA00004141"/>
    </source>
</evidence>
<organism evidence="4 5">
    <name type="scientific">Timema podura</name>
    <name type="common">Walking stick</name>
    <dbReference type="NCBI Taxonomy" id="61482"/>
    <lineage>
        <taxon>Eukaryota</taxon>
        <taxon>Metazoa</taxon>
        <taxon>Ecdysozoa</taxon>
        <taxon>Arthropoda</taxon>
        <taxon>Hexapoda</taxon>
        <taxon>Insecta</taxon>
        <taxon>Pterygota</taxon>
        <taxon>Neoptera</taxon>
        <taxon>Polyneoptera</taxon>
        <taxon>Phasmatodea</taxon>
        <taxon>Timematodea</taxon>
        <taxon>Timematoidea</taxon>
        <taxon>Timematidae</taxon>
        <taxon>Timema</taxon>
    </lineage>
</organism>
<dbReference type="SUPFAM" id="SSF103473">
    <property type="entry name" value="MFS general substrate transporter"/>
    <property type="match status" value="1"/>
</dbReference>
<name>A0ABN7NGE2_TIMPD</name>
<dbReference type="Proteomes" id="UP001153148">
    <property type="component" value="Unassembled WGS sequence"/>
</dbReference>
<feature type="transmembrane region" description="Helical" evidence="2">
    <location>
        <begin position="15"/>
        <end position="34"/>
    </location>
</feature>
<accession>A0ABN7NGE2</accession>
<gene>
    <name evidence="4" type="ORF">TPAB3V08_LOCUS752</name>
</gene>